<name>A0A059L0Y5_9PSED</name>
<dbReference type="EMBL" id="AZQQ01000082">
    <property type="protein sequence ID" value="KDD67775.1"/>
    <property type="molecule type" value="Genomic_DNA"/>
</dbReference>
<accession>A0A059L0Y5</accession>
<organism evidence="1 2">
    <name type="scientific">Pseudomonas mandelii PD30</name>
    <dbReference type="NCBI Taxonomy" id="1419583"/>
    <lineage>
        <taxon>Bacteria</taxon>
        <taxon>Pseudomonadati</taxon>
        <taxon>Pseudomonadota</taxon>
        <taxon>Gammaproteobacteria</taxon>
        <taxon>Pseudomonadales</taxon>
        <taxon>Pseudomonadaceae</taxon>
        <taxon>Pseudomonas</taxon>
    </lineage>
</organism>
<comment type="caution">
    <text evidence="1">The sequence shown here is derived from an EMBL/GenBank/DDBJ whole genome shotgun (WGS) entry which is preliminary data.</text>
</comment>
<evidence type="ECO:0000313" key="1">
    <source>
        <dbReference type="EMBL" id="KDD67775.1"/>
    </source>
</evidence>
<proteinExistence type="predicted"/>
<sequence>MTHDQIIAHSALTSGLRGYLSDQTLYALCREQLTDVCYLIDQCCLRIQTGGIDSDLSSMCIKTTVHEETIFQYASTDHRARLAHWVRQYSGCHAASDREAHTAYIMACAVKALGILSDWMREADQKVWSYVSNHPTDWPWDFYCDFVETQIDLEERIEALDQYALYLEPIISLPCLINDELTPVADRAIKNAIRTKGGIISGIERAQDTSARDAAITKQGRHYSACGMSRRDITSKVHSWLKQEVAKPPAQRPEWIALETEKVLTRKSVEAILKRNFVV</sequence>
<dbReference type="Proteomes" id="UP000026739">
    <property type="component" value="Unassembled WGS sequence"/>
</dbReference>
<dbReference type="AlphaFoldDB" id="A0A059L0Y5"/>
<reference evidence="1 2" key="1">
    <citation type="submission" date="2013-12" db="EMBL/GenBank/DDBJ databases">
        <authorList>
            <person name="Formusa P.A."/>
            <person name="Habash M."/>
            <person name="Lee H."/>
            <person name="Trevors J.T."/>
        </authorList>
    </citation>
    <scope>NUCLEOTIDE SEQUENCE [LARGE SCALE GENOMIC DNA]</scope>
    <source>
        <strain evidence="1 2">PD30</strain>
    </source>
</reference>
<evidence type="ECO:0000313" key="2">
    <source>
        <dbReference type="Proteomes" id="UP000026739"/>
    </source>
</evidence>
<gene>
    <name evidence="1" type="ORF">V466_17785</name>
</gene>
<dbReference type="RefSeq" id="WP_033058573.1">
    <property type="nucleotide sequence ID" value="NZ_AZQQ01000082.1"/>
</dbReference>
<protein>
    <submittedName>
        <fullName evidence="1">Uncharacterized protein</fullName>
    </submittedName>
</protein>